<dbReference type="AlphaFoldDB" id="A0A0W8FKA5"/>
<reference evidence="1" key="1">
    <citation type="journal article" date="2015" name="Proc. Natl. Acad. Sci. U.S.A.">
        <title>Networks of energetic and metabolic interactions define dynamics in microbial communities.</title>
        <authorList>
            <person name="Embree M."/>
            <person name="Liu J.K."/>
            <person name="Al-Bassam M.M."/>
            <person name="Zengler K."/>
        </authorList>
    </citation>
    <scope>NUCLEOTIDE SEQUENCE</scope>
</reference>
<accession>A0A0W8FKA5</accession>
<sequence length="112" mass="12296">MHGVRRPDRGATVVRGIARCARIRHGIPDRAVQSIRSGCMHFPLICTARCPPGPPLTLSPIPDRLQRQRDPAGCQTSDNAARRYPSWKYISGFCLVTSGECCVNPLLSEKIG</sequence>
<gene>
    <name evidence="1" type="ORF">ASZ90_008899</name>
</gene>
<protein>
    <submittedName>
        <fullName evidence="1">Uncharacterized protein</fullName>
    </submittedName>
</protein>
<evidence type="ECO:0000313" key="1">
    <source>
        <dbReference type="EMBL" id="KUG21350.1"/>
    </source>
</evidence>
<proteinExistence type="predicted"/>
<organism evidence="1">
    <name type="scientific">hydrocarbon metagenome</name>
    <dbReference type="NCBI Taxonomy" id="938273"/>
    <lineage>
        <taxon>unclassified sequences</taxon>
        <taxon>metagenomes</taxon>
        <taxon>ecological metagenomes</taxon>
    </lineage>
</organism>
<dbReference type="EMBL" id="LNQE01001070">
    <property type="protein sequence ID" value="KUG21350.1"/>
    <property type="molecule type" value="Genomic_DNA"/>
</dbReference>
<name>A0A0W8FKA5_9ZZZZ</name>
<comment type="caution">
    <text evidence="1">The sequence shown here is derived from an EMBL/GenBank/DDBJ whole genome shotgun (WGS) entry which is preliminary data.</text>
</comment>